<reference evidence="3 4" key="1">
    <citation type="submission" date="2019-08" db="EMBL/GenBank/DDBJ databases">
        <title>Deep-cultivation of Planctomycetes and their phenomic and genomic characterization uncovers novel biology.</title>
        <authorList>
            <person name="Wiegand S."/>
            <person name="Jogler M."/>
            <person name="Boedeker C."/>
            <person name="Pinto D."/>
            <person name="Vollmers J."/>
            <person name="Rivas-Marin E."/>
            <person name="Kohn T."/>
            <person name="Peeters S.H."/>
            <person name="Heuer A."/>
            <person name="Rast P."/>
            <person name="Oberbeckmann S."/>
            <person name="Bunk B."/>
            <person name="Jeske O."/>
            <person name="Meyerdierks A."/>
            <person name="Storesund J.E."/>
            <person name="Kallscheuer N."/>
            <person name="Luecker S."/>
            <person name="Lage O.M."/>
            <person name="Pohl T."/>
            <person name="Merkel B.J."/>
            <person name="Hornburger P."/>
            <person name="Mueller R.-W."/>
            <person name="Bruemmer F."/>
            <person name="Labrenz M."/>
            <person name="Spormann A.M."/>
            <person name="Op Den Camp H."/>
            <person name="Overmann J."/>
            <person name="Amann R."/>
            <person name="Jetten M.S.M."/>
            <person name="Mascher T."/>
            <person name="Medema M.H."/>
            <person name="Devos D.P."/>
            <person name="Kaster A.-K."/>
            <person name="Ovreas L."/>
            <person name="Rohde M."/>
            <person name="Galperin M.Y."/>
            <person name="Jogler C."/>
        </authorList>
    </citation>
    <scope>NUCLEOTIDE SEQUENCE [LARGE SCALE GENOMIC DNA]</scope>
    <source>
        <strain evidence="3 4">LF1</strain>
    </source>
</reference>
<dbReference type="SUPFAM" id="SSF53756">
    <property type="entry name" value="UDP-Glycosyltransferase/glycogen phosphorylase"/>
    <property type="match status" value="1"/>
</dbReference>
<accession>A0A5B1CHM8</accession>
<sequence length="426" mass="48128">MPLTEQSQLKANGSVRKKQQAVTSFEYHDALLRHLVDDESVIDARVVFLTHYIPLYQVRVLQAIAARVRDFQILLSTPIEPNRDFQPDWSGLNVTVQNSWTLRRRWRHPDGGFDDQLYVHVPYDTSARLRELKPDVVMSLELGARSAGAALYCRRHPETKLVLCTYMSERTEQGRGFVRRKLRQRLLRSADAVTYNGPSCKDYLNGFGVQSDRMFHLPYAADDRTVYQGPTERDEADCRHRMLVVGQLSQRKGVDRLVRQVASYCRANPDRKIEIVFAGDGPLRDELKTIETTANLKVNLLGNVPAEELAVWMLRCGVLLAPTLADEWMLVVNEALHAGVPVIGSIHAQAVTTLVKEDVNGWTYDPMEDGSIDQALDTYFDQSDQDLSDMRVVCRQSVASRSPAWAADGAIRAIKHVLPLDQDGSQ</sequence>
<keyword evidence="3" id="KW-0808">Transferase</keyword>
<evidence type="ECO:0000313" key="3">
    <source>
        <dbReference type="EMBL" id="KAA1259712.1"/>
    </source>
</evidence>
<evidence type="ECO:0000259" key="2">
    <source>
        <dbReference type="Pfam" id="PF13579"/>
    </source>
</evidence>
<gene>
    <name evidence="3" type="ORF">LF1_22490</name>
</gene>
<dbReference type="Gene3D" id="3.40.50.2000">
    <property type="entry name" value="Glycogen Phosphorylase B"/>
    <property type="match status" value="2"/>
</dbReference>
<keyword evidence="4" id="KW-1185">Reference proteome</keyword>
<dbReference type="Proteomes" id="UP000322699">
    <property type="component" value="Unassembled WGS sequence"/>
</dbReference>
<proteinExistence type="predicted"/>
<dbReference type="PANTHER" id="PTHR45947:SF3">
    <property type="entry name" value="SULFOQUINOVOSYL TRANSFERASE SQD2"/>
    <property type="match status" value="1"/>
</dbReference>
<dbReference type="Pfam" id="PF13579">
    <property type="entry name" value="Glyco_trans_4_4"/>
    <property type="match status" value="1"/>
</dbReference>
<dbReference type="CDD" id="cd03801">
    <property type="entry name" value="GT4_PimA-like"/>
    <property type="match status" value="1"/>
</dbReference>
<dbReference type="InterPro" id="IPR001296">
    <property type="entry name" value="Glyco_trans_1"/>
</dbReference>
<comment type="caution">
    <text evidence="3">The sequence shown here is derived from an EMBL/GenBank/DDBJ whole genome shotgun (WGS) entry which is preliminary data.</text>
</comment>
<dbReference type="InterPro" id="IPR050194">
    <property type="entry name" value="Glycosyltransferase_grp1"/>
</dbReference>
<dbReference type="AlphaFoldDB" id="A0A5B1CHM8"/>
<evidence type="ECO:0000259" key="1">
    <source>
        <dbReference type="Pfam" id="PF00534"/>
    </source>
</evidence>
<dbReference type="RefSeq" id="WP_238383086.1">
    <property type="nucleotide sequence ID" value="NZ_LWSK01000006.1"/>
</dbReference>
<dbReference type="Pfam" id="PF00534">
    <property type="entry name" value="Glycos_transf_1"/>
    <property type="match status" value="1"/>
</dbReference>
<protein>
    <submittedName>
        <fullName evidence="3">Glycosyl transferases group 1</fullName>
    </submittedName>
</protein>
<organism evidence="3 4">
    <name type="scientific">Rubripirellula obstinata</name>
    <dbReference type="NCBI Taxonomy" id="406547"/>
    <lineage>
        <taxon>Bacteria</taxon>
        <taxon>Pseudomonadati</taxon>
        <taxon>Planctomycetota</taxon>
        <taxon>Planctomycetia</taxon>
        <taxon>Pirellulales</taxon>
        <taxon>Pirellulaceae</taxon>
        <taxon>Rubripirellula</taxon>
    </lineage>
</organism>
<dbReference type="GO" id="GO:0016757">
    <property type="term" value="F:glycosyltransferase activity"/>
    <property type="evidence" value="ECO:0007669"/>
    <property type="project" value="InterPro"/>
</dbReference>
<feature type="domain" description="Glycosyltransferase subfamily 4-like N-terminal" evidence="2">
    <location>
        <begin position="59"/>
        <end position="219"/>
    </location>
</feature>
<evidence type="ECO:0000313" key="4">
    <source>
        <dbReference type="Proteomes" id="UP000322699"/>
    </source>
</evidence>
<dbReference type="PANTHER" id="PTHR45947">
    <property type="entry name" value="SULFOQUINOVOSYL TRANSFERASE SQD2"/>
    <property type="match status" value="1"/>
</dbReference>
<dbReference type="EMBL" id="VRLW01000001">
    <property type="protein sequence ID" value="KAA1259712.1"/>
    <property type="molecule type" value="Genomic_DNA"/>
</dbReference>
<dbReference type="InterPro" id="IPR028098">
    <property type="entry name" value="Glyco_trans_4-like_N"/>
</dbReference>
<feature type="domain" description="Glycosyl transferase family 1" evidence="1">
    <location>
        <begin position="241"/>
        <end position="383"/>
    </location>
</feature>
<name>A0A5B1CHM8_9BACT</name>